<organism evidence="1 2">
    <name type="scientific">Mycetomoellerius zeteki</name>
    <dbReference type="NCBI Taxonomy" id="64791"/>
    <lineage>
        <taxon>Eukaryota</taxon>
        <taxon>Metazoa</taxon>
        <taxon>Ecdysozoa</taxon>
        <taxon>Arthropoda</taxon>
        <taxon>Hexapoda</taxon>
        <taxon>Insecta</taxon>
        <taxon>Pterygota</taxon>
        <taxon>Neoptera</taxon>
        <taxon>Endopterygota</taxon>
        <taxon>Hymenoptera</taxon>
        <taxon>Apocrita</taxon>
        <taxon>Aculeata</taxon>
        <taxon>Formicoidea</taxon>
        <taxon>Formicidae</taxon>
        <taxon>Myrmicinae</taxon>
        <taxon>Mycetomoellerius</taxon>
    </lineage>
</organism>
<dbReference type="AlphaFoldDB" id="A0A151WJ51"/>
<protein>
    <submittedName>
        <fullName evidence="1">Uncharacterized protein</fullName>
    </submittedName>
</protein>
<keyword evidence="2" id="KW-1185">Reference proteome</keyword>
<name>A0A151WJ51_9HYME</name>
<gene>
    <name evidence="1" type="ORF">ALC60_13069</name>
</gene>
<evidence type="ECO:0000313" key="2">
    <source>
        <dbReference type="Proteomes" id="UP000075809"/>
    </source>
</evidence>
<accession>A0A151WJ51</accession>
<evidence type="ECO:0000313" key="1">
    <source>
        <dbReference type="EMBL" id="KYQ47899.1"/>
    </source>
</evidence>
<dbReference type="EMBL" id="KQ983045">
    <property type="protein sequence ID" value="KYQ47899.1"/>
    <property type="molecule type" value="Genomic_DNA"/>
</dbReference>
<proteinExistence type="predicted"/>
<feature type="non-terminal residue" evidence="1">
    <location>
        <position position="1"/>
    </location>
</feature>
<reference evidence="1 2" key="1">
    <citation type="submission" date="2015-09" db="EMBL/GenBank/DDBJ databases">
        <title>Trachymyrmex zeteki WGS genome.</title>
        <authorList>
            <person name="Nygaard S."/>
            <person name="Hu H."/>
            <person name="Boomsma J."/>
            <person name="Zhang G."/>
        </authorList>
    </citation>
    <scope>NUCLEOTIDE SEQUENCE [LARGE SCALE GENOMIC DNA]</scope>
    <source>
        <strain evidence="1">Tzet28-1</strain>
        <tissue evidence="1">Whole body</tissue>
    </source>
</reference>
<dbReference type="Proteomes" id="UP000075809">
    <property type="component" value="Unassembled WGS sequence"/>
</dbReference>
<sequence>KRGDDAGLSRCTLQRASHTSKLAHPQQMCQRPLCFRQRDLCVHPADYSWHVAKTLDPLNFTYFQLCRQTSEVFHVSTCSTRTYVCVCVDFPEALFATIAAATSAIAVASRQRGRAIVAAAREAAVKNISFLSPLSIAHSRYRIYTM</sequence>